<protein>
    <submittedName>
        <fullName evidence="2">Uncharacterized protein</fullName>
    </submittedName>
</protein>
<organism evidence="2 3">
    <name type="scientific">Sinanodonta woodiana</name>
    <name type="common">Chinese pond mussel</name>
    <name type="synonym">Anodonta woodiana</name>
    <dbReference type="NCBI Taxonomy" id="1069815"/>
    <lineage>
        <taxon>Eukaryota</taxon>
        <taxon>Metazoa</taxon>
        <taxon>Spiralia</taxon>
        <taxon>Lophotrochozoa</taxon>
        <taxon>Mollusca</taxon>
        <taxon>Bivalvia</taxon>
        <taxon>Autobranchia</taxon>
        <taxon>Heteroconchia</taxon>
        <taxon>Palaeoheterodonta</taxon>
        <taxon>Unionida</taxon>
        <taxon>Unionoidea</taxon>
        <taxon>Unionidae</taxon>
        <taxon>Unioninae</taxon>
        <taxon>Sinanodonta</taxon>
    </lineage>
</organism>
<evidence type="ECO:0000256" key="1">
    <source>
        <dbReference type="ARBA" id="ARBA00022722"/>
    </source>
</evidence>
<dbReference type="AlphaFoldDB" id="A0ABD3VKM3"/>
<dbReference type="PANTHER" id="PTHR11046:SF29">
    <property type="match status" value="1"/>
</dbReference>
<accession>A0ABD3VKM3</accession>
<evidence type="ECO:0000313" key="3">
    <source>
        <dbReference type="Proteomes" id="UP001634394"/>
    </source>
</evidence>
<keyword evidence="3" id="KW-1185">Reference proteome</keyword>
<evidence type="ECO:0000313" key="2">
    <source>
        <dbReference type="EMBL" id="KAL3861248.1"/>
    </source>
</evidence>
<keyword evidence="1" id="KW-0540">Nuclease</keyword>
<sequence>MASDTVNSARMVGANLFEMGATDIPPNDLKMLVIDETFQCLKAVLLVSGKGRRPNLPQVECTNKLLLQLHFLREDGGRSGKELHLWVKKLFPTLVFPSQRITRHIDHLLLKFQAMSSSDLPAFLSSKVNLDFISEALSEREVFQNFDDAAYIKGVVSNQIVLDLESFRIHECLKTDFVCKMWRSLSSQILDCDDKQLTKCVCTVFKLYKNILKQKSRKPDQYISFLSCPFSLHNTITKCTNIEQESTGTQVSSSAQLPVKSEPCPLQQNTIDHLETIDTGHNQTISQLKQAICSLEKKCSFGECQITALQKEISNIKKLYHAVESNFKQANIVVKHLKTKNLHRRHPDAFLLKLTSWCKTIQARTLPSNSSRMSVASEDAKTLVEVSVDLLQELSDIYSHDNEDCNRLFKNLMENLTSTMSDRAAVMKSFGQKLDDVRKQITGTESCLQYLYCNAHFLLGVSRRCEMTLKALEADISKKETRSLGRDSKPKFLRFSTSESASARIIRLACDLLGPRGDDKNGLRQEWLAFLEEEGVPKSTIPSYRSNRFNWFFSRSSSCLFS</sequence>
<name>A0ABD3VKM3_SINWO</name>
<dbReference type="Proteomes" id="UP001634394">
    <property type="component" value="Unassembled WGS sequence"/>
</dbReference>
<comment type="caution">
    <text evidence="2">The sequence shown here is derived from an EMBL/GenBank/DDBJ whole genome shotgun (WGS) entry which is preliminary data.</text>
</comment>
<dbReference type="GO" id="GO:0004518">
    <property type="term" value="F:nuclease activity"/>
    <property type="evidence" value="ECO:0007669"/>
    <property type="project" value="UniProtKB-KW"/>
</dbReference>
<dbReference type="InterPro" id="IPR022894">
    <property type="entry name" value="Oligoribonuclease"/>
</dbReference>
<dbReference type="EMBL" id="JBJQND010000011">
    <property type="protein sequence ID" value="KAL3861248.1"/>
    <property type="molecule type" value="Genomic_DNA"/>
</dbReference>
<proteinExistence type="predicted"/>
<dbReference type="PANTHER" id="PTHR11046">
    <property type="entry name" value="OLIGORIBONUCLEASE, MITOCHONDRIAL"/>
    <property type="match status" value="1"/>
</dbReference>
<reference evidence="2 3" key="1">
    <citation type="submission" date="2024-11" db="EMBL/GenBank/DDBJ databases">
        <title>Chromosome-level genome assembly of the freshwater bivalve Anodonta woodiana.</title>
        <authorList>
            <person name="Chen X."/>
        </authorList>
    </citation>
    <scope>NUCLEOTIDE SEQUENCE [LARGE SCALE GENOMIC DNA]</scope>
    <source>
        <strain evidence="2">MN2024</strain>
        <tissue evidence="2">Gills</tissue>
    </source>
</reference>
<keyword evidence="1" id="KW-0378">Hydrolase</keyword>
<gene>
    <name evidence="2" type="ORF">ACJMK2_007296</name>
</gene>